<sequence>MSSEVGFSFQGDVVNLGSLSHMLTGRVLKALSDGGVDTYAVASAFWLGAKIPVRSSLADTVHAHVSQKKSYQSALAKALSIGWGHSTPVVEMTRTRAGSNALLLIGALGAGVSTFEAAQCLSELLSVFGLGPELLPSVDVLRNLVSYLSPFVYDMGFGKVFQHIRDLAKRDWDLTNLFERAGSASVLGAAIKQLIYTSQNLESHYMVLELRGSWLPAFASHILGMSVELMYNNRLIWACGGEKGQITFQLGTHSLDNSSVQRPSEGLTILEDSTPYHSHRPGDYLLEEALQMKLDLWPELDAEMTHSIHAAIRGLCHELLSVLRAAYPAGGRFWIKDDVQARNSLENTLGFMQVKPAANQSQGSVPFKRHPVSSEYESEYPSKYALSFLDRETQKELENLCPVHCQEEMQSDCLCEGVGDTIHGFATLAIALLHCRFNPSELRARQDKIASSVITTWGSGLALAGKQTTPGYFMKPLRSWEKILVDNIQSSAALLEYLAEVLPSIDDSSLLGPQVERGRSR</sequence>
<dbReference type="EMBL" id="QAPG01001767">
    <property type="protein sequence ID" value="TDZ27950.1"/>
    <property type="molecule type" value="Genomic_DNA"/>
</dbReference>
<evidence type="ECO:0000313" key="2">
    <source>
        <dbReference type="Proteomes" id="UP000295083"/>
    </source>
</evidence>
<reference evidence="1 2" key="1">
    <citation type="submission" date="2018-11" db="EMBL/GenBank/DDBJ databases">
        <title>Genome sequence and assembly of Colletotrichum spinosum.</title>
        <authorList>
            <person name="Gan P."/>
            <person name="Shirasu K."/>
        </authorList>
    </citation>
    <scope>NUCLEOTIDE SEQUENCE [LARGE SCALE GENOMIC DNA]</scope>
    <source>
        <strain evidence="1 2">CBS 515.97</strain>
    </source>
</reference>
<accession>A0A4R8PUY5</accession>
<keyword evidence="2" id="KW-1185">Reference proteome</keyword>
<dbReference type="Proteomes" id="UP000295083">
    <property type="component" value="Unassembled WGS sequence"/>
</dbReference>
<proteinExistence type="predicted"/>
<name>A0A4R8PUY5_9PEZI</name>
<comment type="caution">
    <text evidence="1">The sequence shown here is derived from an EMBL/GenBank/DDBJ whole genome shotgun (WGS) entry which is preliminary data.</text>
</comment>
<dbReference type="AlphaFoldDB" id="A0A4R8PUY5"/>
<evidence type="ECO:0000313" key="1">
    <source>
        <dbReference type="EMBL" id="TDZ27950.1"/>
    </source>
</evidence>
<organism evidence="1 2">
    <name type="scientific">Colletotrichum spinosum</name>
    <dbReference type="NCBI Taxonomy" id="1347390"/>
    <lineage>
        <taxon>Eukaryota</taxon>
        <taxon>Fungi</taxon>
        <taxon>Dikarya</taxon>
        <taxon>Ascomycota</taxon>
        <taxon>Pezizomycotina</taxon>
        <taxon>Sordariomycetes</taxon>
        <taxon>Hypocreomycetidae</taxon>
        <taxon>Glomerellales</taxon>
        <taxon>Glomerellaceae</taxon>
        <taxon>Colletotrichum</taxon>
        <taxon>Colletotrichum orbiculare species complex</taxon>
    </lineage>
</organism>
<protein>
    <submittedName>
        <fullName evidence="1">Uncharacterized protein</fullName>
    </submittedName>
</protein>
<gene>
    <name evidence="1" type="ORF">C8035_v008639</name>
</gene>